<dbReference type="SUPFAM" id="SSF158472">
    <property type="entry name" value="HAMP domain-like"/>
    <property type="match status" value="1"/>
</dbReference>
<feature type="domain" description="Histidine kinase" evidence="11">
    <location>
        <begin position="304"/>
        <end position="515"/>
    </location>
</feature>
<dbReference type="KEGG" id="scl:sce8798"/>
<evidence type="ECO:0000259" key="11">
    <source>
        <dbReference type="PROSITE" id="PS50109"/>
    </source>
</evidence>
<dbReference type="InterPro" id="IPR003660">
    <property type="entry name" value="HAMP_dom"/>
</dbReference>
<dbReference type="PANTHER" id="PTHR43065">
    <property type="entry name" value="SENSOR HISTIDINE KINASE"/>
    <property type="match status" value="1"/>
</dbReference>
<dbReference type="SUPFAM" id="SSF55874">
    <property type="entry name" value="ATPase domain of HSP90 chaperone/DNA topoisomerase II/histidine kinase"/>
    <property type="match status" value="1"/>
</dbReference>
<evidence type="ECO:0000256" key="3">
    <source>
        <dbReference type="ARBA" id="ARBA00012438"/>
    </source>
</evidence>
<dbReference type="GO" id="GO:0016020">
    <property type="term" value="C:membrane"/>
    <property type="evidence" value="ECO:0007669"/>
    <property type="project" value="UniProtKB-SubCell"/>
</dbReference>
<dbReference type="EMBL" id="AM746676">
    <property type="protein sequence ID" value="CAN98970.1"/>
    <property type="molecule type" value="Genomic_DNA"/>
</dbReference>
<dbReference type="PROSITE" id="PS50109">
    <property type="entry name" value="HIS_KIN"/>
    <property type="match status" value="1"/>
</dbReference>
<dbReference type="SUPFAM" id="SSF47384">
    <property type="entry name" value="Homodimeric domain of signal transducing histidine kinase"/>
    <property type="match status" value="1"/>
</dbReference>
<keyword evidence="7 13" id="KW-0418">Kinase</keyword>
<dbReference type="Gene3D" id="6.10.340.10">
    <property type="match status" value="1"/>
</dbReference>
<dbReference type="PRINTS" id="PR00344">
    <property type="entry name" value="BCTRLSENSOR"/>
</dbReference>
<dbReference type="InterPro" id="IPR004358">
    <property type="entry name" value="Sig_transdc_His_kin-like_C"/>
</dbReference>
<dbReference type="SMART" id="SM00387">
    <property type="entry name" value="HATPase_c"/>
    <property type="match status" value="1"/>
</dbReference>
<dbReference type="EC" id="2.7.13.3" evidence="3"/>
<dbReference type="SMART" id="SM00304">
    <property type="entry name" value="HAMP"/>
    <property type="match status" value="1"/>
</dbReference>
<dbReference type="InterPro" id="IPR036097">
    <property type="entry name" value="HisK_dim/P_sf"/>
</dbReference>
<dbReference type="InterPro" id="IPR036890">
    <property type="entry name" value="HATPase_C_sf"/>
</dbReference>
<keyword evidence="9" id="KW-0902">Two-component regulatory system</keyword>
<feature type="transmembrane region" description="Helical" evidence="10">
    <location>
        <begin position="213"/>
        <end position="234"/>
    </location>
</feature>
<keyword evidence="6" id="KW-0547">Nucleotide-binding</keyword>
<keyword evidence="8" id="KW-0067">ATP-binding</keyword>
<dbReference type="Pfam" id="PF00672">
    <property type="entry name" value="HAMP"/>
    <property type="match status" value="1"/>
</dbReference>
<evidence type="ECO:0000256" key="9">
    <source>
        <dbReference type="ARBA" id="ARBA00023012"/>
    </source>
</evidence>
<comment type="catalytic activity">
    <reaction evidence="1">
        <text>ATP + protein L-histidine = ADP + protein N-phospho-L-histidine.</text>
        <dbReference type="EC" id="2.7.13.3"/>
    </reaction>
</comment>
<evidence type="ECO:0000256" key="6">
    <source>
        <dbReference type="ARBA" id="ARBA00022741"/>
    </source>
</evidence>
<dbReference type="InterPro" id="IPR003594">
    <property type="entry name" value="HATPase_dom"/>
</dbReference>
<dbReference type="PROSITE" id="PS50885">
    <property type="entry name" value="HAMP"/>
    <property type="match status" value="1"/>
</dbReference>
<dbReference type="Gene3D" id="3.30.565.10">
    <property type="entry name" value="Histidine kinase-like ATPase, C-terminal domain"/>
    <property type="match status" value="1"/>
</dbReference>
<evidence type="ECO:0000259" key="12">
    <source>
        <dbReference type="PROSITE" id="PS50885"/>
    </source>
</evidence>
<keyword evidence="4" id="KW-0597">Phosphoprotein</keyword>
<gene>
    <name evidence="13" type="ordered locus">sce8798</name>
</gene>
<dbReference type="SMART" id="SM00388">
    <property type="entry name" value="HisKA"/>
    <property type="match status" value="1"/>
</dbReference>
<evidence type="ECO:0000313" key="14">
    <source>
        <dbReference type="Proteomes" id="UP000002139"/>
    </source>
</evidence>
<evidence type="ECO:0000256" key="2">
    <source>
        <dbReference type="ARBA" id="ARBA00004370"/>
    </source>
</evidence>
<evidence type="ECO:0000256" key="4">
    <source>
        <dbReference type="ARBA" id="ARBA00022553"/>
    </source>
</evidence>
<dbReference type="BioCyc" id="SCEL448385:SCE_RS45085-MONOMER"/>
<organism evidence="13 14">
    <name type="scientific">Sorangium cellulosum (strain So ce56)</name>
    <name type="common">Polyangium cellulosum (strain So ce56)</name>
    <dbReference type="NCBI Taxonomy" id="448385"/>
    <lineage>
        <taxon>Bacteria</taxon>
        <taxon>Pseudomonadati</taxon>
        <taxon>Myxococcota</taxon>
        <taxon>Polyangia</taxon>
        <taxon>Polyangiales</taxon>
        <taxon>Polyangiaceae</taxon>
        <taxon>Sorangium</taxon>
    </lineage>
</organism>
<name>A9G536_SORC5</name>
<dbReference type="eggNOG" id="COG4191">
    <property type="taxonomic scope" value="Bacteria"/>
</dbReference>
<dbReference type="RefSeq" id="WP_012241409.1">
    <property type="nucleotide sequence ID" value="NC_010162.1"/>
</dbReference>
<comment type="subcellular location">
    <subcellularLocation>
        <location evidence="2">Membrane</location>
    </subcellularLocation>
</comment>
<dbReference type="CDD" id="cd00082">
    <property type="entry name" value="HisKA"/>
    <property type="match status" value="1"/>
</dbReference>
<dbReference type="PANTHER" id="PTHR43065:SF10">
    <property type="entry name" value="PEROXIDE STRESS-ACTIVATED HISTIDINE KINASE MAK3"/>
    <property type="match status" value="1"/>
</dbReference>
<evidence type="ECO:0000256" key="5">
    <source>
        <dbReference type="ARBA" id="ARBA00022679"/>
    </source>
</evidence>
<reference evidence="13 14" key="1">
    <citation type="journal article" date="2007" name="Nat. Biotechnol.">
        <title>Complete genome sequence of the myxobacterium Sorangium cellulosum.</title>
        <authorList>
            <person name="Schneiker S."/>
            <person name="Perlova O."/>
            <person name="Kaiser O."/>
            <person name="Gerth K."/>
            <person name="Alici A."/>
            <person name="Altmeyer M.O."/>
            <person name="Bartels D."/>
            <person name="Bekel T."/>
            <person name="Beyer S."/>
            <person name="Bode E."/>
            <person name="Bode H.B."/>
            <person name="Bolten C.J."/>
            <person name="Choudhuri J.V."/>
            <person name="Doss S."/>
            <person name="Elnakady Y.A."/>
            <person name="Frank B."/>
            <person name="Gaigalat L."/>
            <person name="Goesmann A."/>
            <person name="Groeger C."/>
            <person name="Gross F."/>
            <person name="Jelsbak L."/>
            <person name="Jelsbak L."/>
            <person name="Kalinowski J."/>
            <person name="Kegler C."/>
            <person name="Knauber T."/>
            <person name="Konietzny S."/>
            <person name="Kopp M."/>
            <person name="Krause L."/>
            <person name="Krug D."/>
            <person name="Linke B."/>
            <person name="Mahmud T."/>
            <person name="Martinez-Arias R."/>
            <person name="McHardy A.C."/>
            <person name="Merai M."/>
            <person name="Meyer F."/>
            <person name="Mormann S."/>
            <person name="Munoz-Dorado J."/>
            <person name="Perez J."/>
            <person name="Pradella S."/>
            <person name="Rachid S."/>
            <person name="Raddatz G."/>
            <person name="Rosenau F."/>
            <person name="Rueckert C."/>
            <person name="Sasse F."/>
            <person name="Scharfe M."/>
            <person name="Schuster S.C."/>
            <person name="Suen G."/>
            <person name="Treuner-Lange A."/>
            <person name="Velicer G.J."/>
            <person name="Vorholter F.-J."/>
            <person name="Weissman K.J."/>
            <person name="Welch R.D."/>
            <person name="Wenzel S.C."/>
            <person name="Whitworth D.E."/>
            <person name="Wilhelm S."/>
            <person name="Wittmann C."/>
            <person name="Bloecker H."/>
            <person name="Puehler A."/>
            <person name="Mueller R."/>
        </authorList>
    </citation>
    <scope>NUCLEOTIDE SEQUENCE [LARGE SCALE GENOMIC DNA]</scope>
    <source>
        <strain evidence="14">So ce56</strain>
    </source>
</reference>
<keyword evidence="10" id="KW-0812">Transmembrane</keyword>
<protein>
    <recommendedName>
        <fullName evidence="3">histidine kinase</fullName>
        <ecNumber evidence="3">2.7.13.3</ecNumber>
    </recommendedName>
</protein>
<feature type="domain" description="HAMP" evidence="12">
    <location>
        <begin position="235"/>
        <end position="287"/>
    </location>
</feature>
<dbReference type="HOGENOM" id="CLU_539583_0_0_7"/>
<evidence type="ECO:0000256" key="10">
    <source>
        <dbReference type="SAM" id="Phobius"/>
    </source>
</evidence>
<dbReference type="Proteomes" id="UP000002139">
    <property type="component" value="Chromosome"/>
</dbReference>
<dbReference type="AlphaFoldDB" id="A9G536"/>
<dbReference type="Gene3D" id="1.10.287.130">
    <property type="match status" value="1"/>
</dbReference>
<dbReference type="OrthoDB" id="9781147at2"/>
<evidence type="ECO:0000313" key="13">
    <source>
        <dbReference type="EMBL" id="CAN98970.1"/>
    </source>
</evidence>
<keyword evidence="10" id="KW-1133">Transmembrane helix</keyword>
<keyword evidence="10" id="KW-0472">Membrane</keyword>
<keyword evidence="5 13" id="KW-0808">Transferase</keyword>
<keyword evidence="14" id="KW-1185">Reference proteome</keyword>
<sequence>MSIRAALSLIFAVAAAVVLLATGALYVTSASMTRLQRRAELSYEDLTRHVTLANHAGRYMREAAEISLGGGDTEELHHLAGLVARDLAAAEAIERARRPFERAREPLERAWEPLERALIEGERAPEALREAQEGDERLRRMRASFAAIGGGVDHVSRMASAGDPAAYRRFVERPEAEYEEGFVPQIDAAIADARRDVARNAEEAGRAGARIRIASIALMTAALVLLVVLLGGLLRSMARGFGALAECSRRIAGGDLDYPLPDLGKHEFGRMGTALRHMAESLREAQASSVRVERLAAIGQLAASVGHELRNPLGAIRNATHYLKKRLAGTEVGAEPRVAQLLGLMEKELLSCNRIIGDLLDFARERRLRRTACPLAPLVDDAMSVVEPPAHVRLENLVPAALPVPSLDKDQFRQVLVNLIQNAAEAIPVEREGWVRVVGRVCDEAVSLEVADNGEGIEEEHLAKIFEPLFSTKLKGTGLGLAITAGIVRLHGGTIAVESAPGAGTTFTIRLPRAAAPEVHSSVQPA</sequence>
<dbReference type="InterPro" id="IPR005467">
    <property type="entry name" value="His_kinase_dom"/>
</dbReference>
<accession>A9G536</accession>
<proteinExistence type="predicted"/>
<evidence type="ECO:0000256" key="7">
    <source>
        <dbReference type="ARBA" id="ARBA00022777"/>
    </source>
</evidence>
<dbReference type="GO" id="GO:0000155">
    <property type="term" value="F:phosphorelay sensor kinase activity"/>
    <property type="evidence" value="ECO:0007669"/>
    <property type="project" value="InterPro"/>
</dbReference>
<dbReference type="InterPro" id="IPR003661">
    <property type="entry name" value="HisK_dim/P_dom"/>
</dbReference>
<dbReference type="GO" id="GO:0005524">
    <property type="term" value="F:ATP binding"/>
    <property type="evidence" value="ECO:0007669"/>
    <property type="project" value="UniProtKB-KW"/>
</dbReference>
<dbReference type="STRING" id="448385.sce8798"/>
<evidence type="ECO:0000256" key="8">
    <source>
        <dbReference type="ARBA" id="ARBA00022840"/>
    </source>
</evidence>
<feature type="transmembrane region" description="Helical" evidence="10">
    <location>
        <begin position="6"/>
        <end position="28"/>
    </location>
</feature>
<dbReference type="CDD" id="cd06225">
    <property type="entry name" value="HAMP"/>
    <property type="match status" value="1"/>
</dbReference>
<evidence type="ECO:0000256" key="1">
    <source>
        <dbReference type="ARBA" id="ARBA00000085"/>
    </source>
</evidence>
<dbReference type="Pfam" id="PF02518">
    <property type="entry name" value="HATPase_c"/>
    <property type="match status" value="1"/>
</dbReference>
<dbReference type="Pfam" id="PF00512">
    <property type="entry name" value="HisKA"/>
    <property type="match status" value="1"/>
</dbReference>